<evidence type="ECO:0000313" key="2">
    <source>
        <dbReference type="Proteomes" id="UP000717624"/>
    </source>
</evidence>
<dbReference type="AlphaFoldDB" id="A0A939BSQ9"/>
<gene>
    <name evidence="1" type="ORF">JOD01_002343</name>
</gene>
<keyword evidence="2" id="KW-1185">Reference proteome</keyword>
<dbReference type="Pfam" id="PF04328">
    <property type="entry name" value="Sel_put"/>
    <property type="match status" value="1"/>
</dbReference>
<protein>
    <submittedName>
        <fullName evidence="1">Uncharacterized short protein YbdD (DUF466 family)</fullName>
    </submittedName>
</protein>
<proteinExistence type="predicted"/>
<dbReference type="InterPro" id="IPR007423">
    <property type="entry name" value="Sel_put"/>
</dbReference>
<evidence type="ECO:0000313" key="1">
    <source>
        <dbReference type="EMBL" id="MBM7590733.1"/>
    </source>
</evidence>
<organism evidence="1 2">
    <name type="scientific">Brevibacillus fulvus</name>
    <dbReference type="NCBI Taxonomy" id="1125967"/>
    <lineage>
        <taxon>Bacteria</taxon>
        <taxon>Bacillati</taxon>
        <taxon>Bacillota</taxon>
        <taxon>Bacilli</taxon>
        <taxon>Bacillales</taxon>
        <taxon>Paenibacillaceae</taxon>
        <taxon>Brevibacillus</taxon>
    </lineage>
</organism>
<reference evidence="1" key="1">
    <citation type="submission" date="2021-01" db="EMBL/GenBank/DDBJ databases">
        <title>Genomic Encyclopedia of Type Strains, Phase IV (KMG-IV): sequencing the most valuable type-strain genomes for metagenomic binning, comparative biology and taxonomic classification.</title>
        <authorList>
            <person name="Goeker M."/>
        </authorList>
    </citation>
    <scope>NUCLEOTIDE SEQUENCE</scope>
    <source>
        <strain evidence="1">DSM 25523</strain>
    </source>
</reference>
<sequence>MTPTFIRLKQAGDKWGSLLRKMSSTIKTIFGMPNYERYLAHWYAHHAEPGKQPVSEKEFYMMALHDRYEKGGMSRCC</sequence>
<comment type="caution">
    <text evidence="1">The sequence shown here is derived from an EMBL/GenBank/DDBJ whole genome shotgun (WGS) entry which is preliminary data.</text>
</comment>
<dbReference type="EMBL" id="JAFBEB010000007">
    <property type="protein sequence ID" value="MBM7590733.1"/>
    <property type="molecule type" value="Genomic_DNA"/>
</dbReference>
<dbReference type="Proteomes" id="UP000717624">
    <property type="component" value="Unassembled WGS sequence"/>
</dbReference>
<accession>A0A939BSQ9</accession>
<dbReference type="RefSeq" id="WP_204518482.1">
    <property type="nucleotide sequence ID" value="NZ_BAABIN010000016.1"/>
</dbReference>
<name>A0A939BSQ9_9BACL</name>